<sequence length="154" mass="17783">MQHTSFSNTDTFMARDNVATLLSKYDEFINLKLKPNLKTVLDSRDTIYSTISEYQKLKAQIQTIQDCNLKEMKTMTDIGNQFYVQAHIPDTQYIFVNVGFGLHVQFTLDEAMAFIDKNVERLDKIADKRSAEADKIKAHIKLTLEAMNEVLQNR</sequence>
<dbReference type="GeneID" id="83209182"/>
<dbReference type="CDD" id="cd23158">
    <property type="entry name" value="Prefoldin_UXT"/>
    <property type="match status" value="1"/>
</dbReference>
<proteinExistence type="inferred from homology"/>
<dbReference type="Pfam" id="PF02996">
    <property type="entry name" value="Prefoldin"/>
    <property type="match status" value="1"/>
</dbReference>
<gene>
    <name evidence="2" type="ORF">O0I10_001764</name>
</gene>
<dbReference type="GO" id="GO:0003714">
    <property type="term" value="F:transcription corepressor activity"/>
    <property type="evidence" value="ECO:0007669"/>
    <property type="project" value="InterPro"/>
</dbReference>
<dbReference type="PANTHER" id="PTHR13345">
    <property type="entry name" value="MEDIATOR OF RNA POLYMERASE II TRANSCRIPTION SUBUNIT 10"/>
    <property type="match status" value="1"/>
</dbReference>
<dbReference type="PRINTS" id="PR01502">
    <property type="entry name" value="UXTPROTEIN"/>
</dbReference>
<evidence type="ECO:0000256" key="1">
    <source>
        <dbReference type="ARBA" id="ARBA00007666"/>
    </source>
</evidence>
<organism evidence="2 3">
    <name type="scientific">Lichtheimia ornata</name>
    <dbReference type="NCBI Taxonomy" id="688661"/>
    <lineage>
        <taxon>Eukaryota</taxon>
        <taxon>Fungi</taxon>
        <taxon>Fungi incertae sedis</taxon>
        <taxon>Mucoromycota</taxon>
        <taxon>Mucoromycotina</taxon>
        <taxon>Mucoromycetes</taxon>
        <taxon>Mucorales</taxon>
        <taxon>Lichtheimiaceae</taxon>
        <taxon>Lichtheimia</taxon>
    </lineage>
</organism>
<dbReference type="GO" id="GO:0045944">
    <property type="term" value="P:positive regulation of transcription by RNA polymerase II"/>
    <property type="evidence" value="ECO:0007669"/>
    <property type="project" value="TreeGrafter"/>
</dbReference>
<dbReference type="Gene3D" id="1.10.287.370">
    <property type="match status" value="1"/>
</dbReference>
<protein>
    <submittedName>
        <fullName evidence="2">Prefoldin, alpha subunit</fullName>
    </submittedName>
</protein>
<keyword evidence="3" id="KW-1185">Reference proteome</keyword>
<evidence type="ECO:0000313" key="3">
    <source>
        <dbReference type="Proteomes" id="UP001234581"/>
    </source>
</evidence>
<dbReference type="RefSeq" id="XP_058347713.1">
    <property type="nucleotide sequence ID" value="XM_058481856.1"/>
</dbReference>
<dbReference type="AlphaFoldDB" id="A0AAD7Y2X0"/>
<dbReference type="SUPFAM" id="SSF46579">
    <property type="entry name" value="Prefoldin"/>
    <property type="match status" value="1"/>
</dbReference>
<dbReference type="InterPro" id="IPR003994">
    <property type="entry name" value="UXT"/>
</dbReference>
<dbReference type="PANTHER" id="PTHR13345:SF9">
    <property type="entry name" value="PROTEIN UXT"/>
    <property type="match status" value="1"/>
</dbReference>
<reference evidence="2 3" key="1">
    <citation type="submission" date="2023-03" db="EMBL/GenBank/DDBJ databases">
        <title>Genome sequence of Lichtheimia ornata CBS 291.66.</title>
        <authorList>
            <person name="Mohabir J.T."/>
            <person name="Shea T.P."/>
            <person name="Kurbessoian T."/>
            <person name="Berby B."/>
            <person name="Fontaine J."/>
            <person name="Livny J."/>
            <person name="Gnirke A."/>
            <person name="Stajich J.E."/>
            <person name="Cuomo C.A."/>
        </authorList>
    </citation>
    <scope>NUCLEOTIDE SEQUENCE [LARGE SCALE GENOMIC DNA]</scope>
    <source>
        <strain evidence="2">CBS 291.66</strain>
    </source>
</reference>
<dbReference type="InterPro" id="IPR004127">
    <property type="entry name" value="Prefoldin_subunit_alpha"/>
</dbReference>
<name>A0AAD7Y2X0_9FUNG</name>
<comment type="caution">
    <text evidence="2">The sequence shown here is derived from an EMBL/GenBank/DDBJ whole genome shotgun (WGS) entry which is preliminary data.</text>
</comment>
<dbReference type="NCBIfam" id="TIGR00293">
    <property type="entry name" value="prefoldin subunit alpha"/>
    <property type="match status" value="1"/>
</dbReference>
<dbReference type="GO" id="GO:0000122">
    <property type="term" value="P:negative regulation of transcription by RNA polymerase II"/>
    <property type="evidence" value="ECO:0007669"/>
    <property type="project" value="InterPro"/>
</dbReference>
<dbReference type="GO" id="GO:0016592">
    <property type="term" value="C:mediator complex"/>
    <property type="evidence" value="ECO:0007669"/>
    <property type="project" value="TreeGrafter"/>
</dbReference>
<dbReference type="InterPro" id="IPR009053">
    <property type="entry name" value="Prefoldin"/>
</dbReference>
<dbReference type="EMBL" id="JARTCD010000004">
    <property type="protein sequence ID" value="KAJ8662800.1"/>
    <property type="molecule type" value="Genomic_DNA"/>
</dbReference>
<dbReference type="Proteomes" id="UP001234581">
    <property type="component" value="Unassembled WGS sequence"/>
</dbReference>
<accession>A0AAD7Y2X0</accession>
<comment type="similarity">
    <text evidence="1">Belongs to the UXT family.</text>
</comment>
<evidence type="ECO:0000313" key="2">
    <source>
        <dbReference type="EMBL" id="KAJ8662800.1"/>
    </source>
</evidence>